<name>A0A2D3VGR9_9PEZI</name>
<evidence type="ECO:0000313" key="2">
    <source>
        <dbReference type="EMBL" id="CZT24452.1"/>
    </source>
</evidence>
<sequence>MEEPQPRTSLVSGGREEIRSTRKSRKSRGRGLRANTGCLPQAPYKMRRSQTCLWTVYEGQARVHVRQA</sequence>
<feature type="region of interest" description="Disordered" evidence="1">
    <location>
        <begin position="1"/>
        <end position="38"/>
    </location>
</feature>
<dbReference type="Proteomes" id="UP000225277">
    <property type="component" value="Unassembled WGS sequence"/>
</dbReference>
<evidence type="ECO:0000313" key="3">
    <source>
        <dbReference type="Proteomes" id="UP000225277"/>
    </source>
</evidence>
<dbReference type="GeneID" id="35605225"/>
<evidence type="ECO:0000256" key="1">
    <source>
        <dbReference type="SAM" id="MobiDB-lite"/>
    </source>
</evidence>
<protein>
    <submittedName>
        <fullName evidence="2">Uncharacterized protein</fullName>
    </submittedName>
</protein>
<dbReference type="AlphaFoldDB" id="A0A2D3VGR9"/>
<feature type="compositionally biased region" description="Polar residues" evidence="1">
    <location>
        <begin position="1"/>
        <end position="11"/>
    </location>
</feature>
<reference evidence="2 3" key="1">
    <citation type="submission" date="2016-03" db="EMBL/GenBank/DDBJ databases">
        <authorList>
            <person name="Ploux O."/>
        </authorList>
    </citation>
    <scope>NUCLEOTIDE SEQUENCE [LARGE SCALE GENOMIC DNA]</scope>
    <source>
        <strain evidence="2 3">URUG2</strain>
    </source>
</reference>
<organism evidence="2 3">
    <name type="scientific">Ramularia collo-cygni</name>
    <dbReference type="NCBI Taxonomy" id="112498"/>
    <lineage>
        <taxon>Eukaryota</taxon>
        <taxon>Fungi</taxon>
        <taxon>Dikarya</taxon>
        <taxon>Ascomycota</taxon>
        <taxon>Pezizomycotina</taxon>
        <taxon>Dothideomycetes</taxon>
        <taxon>Dothideomycetidae</taxon>
        <taxon>Mycosphaerellales</taxon>
        <taxon>Mycosphaerellaceae</taxon>
        <taxon>Ramularia</taxon>
    </lineage>
</organism>
<accession>A0A2D3VGR9</accession>
<gene>
    <name evidence="2" type="ORF">RCC_10176</name>
</gene>
<dbReference type="RefSeq" id="XP_023631176.1">
    <property type="nucleotide sequence ID" value="XM_023775408.1"/>
</dbReference>
<dbReference type="OrthoDB" id="5319341at2759"/>
<dbReference type="EMBL" id="FJUY01000021">
    <property type="protein sequence ID" value="CZT24452.1"/>
    <property type="molecule type" value="Genomic_DNA"/>
</dbReference>
<feature type="compositionally biased region" description="Basic residues" evidence="1">
    <location>
        <begin position="21"/>
        <end position="31"/>
    </location>
</feature>
<keyword evidence="3" id="KW-1185">Reference proteome</keyword>
<proteinExistence type="predicted"/>